<dbReference type="AlphaFoldDB" id="A0A316UIQ4"/>
<dbReference type="STRING" id="1569628.A0A316UIQ4"/>
<evidence type="ECO:0000259" key="9">
    <source>
        <dbReference type="PROSITE" id="PS50991"/>
    </source>
</evidence>
<dbReference type="EC" id="4.1.3.4" evidence="3"/>
<dbReference type="UniPathway" id="UPA00896">
    <property type="reaction ID" value="UER00863"/>
</dbReference>
<dbReference type="CDD" id="cd07938">
    <property type="entry name" value="DRE_TIM_HMGL"/>
    <property type="match status" value="1"/>
</dbReference>
<sequence length="925" mass="99648">MSGLLGRGAGLAAQRSWSRTTSSPALPRRCLAVASPGSLPGAAQQEVDGPFVKIVEVSPRDGLQNEKAAVSVETKVELIRRLQDAGVCAIEAGSFVSPKWVPQMADTARVLTSMPLKSGISYPVLVPNARGLDDLLSLLDSHPNQPLTDEIAIFTAATESFTRKNTNVSITESLDRLSAVTQKAKAKGLKVRGYISVVAGCPYEGAVDAKVVGDISNKLFQMGCYEVSLGDTVGVGNPSSMLSVLNECARFNPPDFFAAHCHDTFGTGLANVLAMVGAGVRVVDTAVGGLGGCPYSPGATGNIDTESVVYALHSEGFNTGIDLVKAAEAGEWIAQAVGKGTNSSAGRALLARQRMAGKQQARGYHTRTGRAASSPAEGIRSASSSSRRDASAVTHNQPGPTPPPPTIPADSSPPQVLRHPSVPDLEIALHPTSISITCPSHSINEAFELDHTWLRDVCPEVGSSIQAGTGQKLFGTTDVPLAENGAGLLDPEHPPRFEQGANEEPVLVLTYSTSAPVLNAFSTTFSPSPPQPPKEAHVSRVPLRTLLLHASETLYRSEWHLDPAGVAEPWVAADLTKLPAGKKGEKPSAAGEVQPTKLDEGLAQSRPAMVDYGALHPQAPQARQALWSLANSLVRDGLTFVRGLPTDVKSGTSLEGERVPELAKLADMLGEVRNTFYGPLWDVRSLPAKESRNIAYTNVDLGLHMDLLYFQNPPRFQFLHMLRNDVLGGSSIFVDSFAIAARIHAESPETFHLLTQVPIAYQYDNDGNYYRYTHPLFELSSAGGQGHEGPPLHAANGAKGNGMPRLVAVNYSPPFQAPLPLVAHPLLRDPTTRARFYSGLKRFADLTLLPEFRVERQLEEGEVVLFDNRRVLHSRKGFEFTETGGEGEEKYKRWLKGCYVDGDAIWSRWRVVERERRARLQQEKK</sequence>
<dbReference type="GO" id="GO:0006552">
    <property type="term" value="P:L-leucine catabolic process"/>
    <property type="evidence" value="ECO:0007669"/>
    <property type="project" value="TreeGrafter"/>
</dbReference>
<dbReference type="RefSeq" id="XP_025359360.1">
    <property type="nucleotide sequence ID" value="XM_025507457.1"/>
</dbReference>
<dbReference type="Proteomes" id="UP000245884">
    <property type="component" value="Unassembled WGS sequence"/>
</dbReference>
<reference evidence="10 11" key="1">
    <citation type="journal article" date="2018" name="Mol. Biol. Evol.">
        <title>Broad Genomic Sampling Reveals a Smut Pathogenic Ancestry of the Fungal Clade Ustilaginomycotina.</title>
        <authorList>
            <person name="Kijpornyongpan T."/>
            <person name="Mondo S.J."/>
            <person name="Barry K."/>
            <person name="Sandor L."/>
            <person name="Lee J."/>
            <person name="Lipzen A."/>
            <person name="Pangilinan J."/>
            <person name="LaButti K."/>
            <person name="Hainaut M."/>
            <person name="Henrissat B."/>
            <person name="Grigoriev I.V."/>
            <person name="Spatafora J.W."/>
            <person name="Aime M.C."/>
        </authorList>
    </citation>
    <scope>NUCLEOTIDE SEQUENCE [LARGE SCALE GENOMIC DNA]</scope>
    <source>
        <strain evidence="10 11">MCA 5214</strain>
    </source>
</reference>
<keyword evidence="6" id="KW-0456">Lyase</keyword>
<dbReference type="PROSITE" id="PS50991">
    <property type="entry name" value="PYR_CT"/>
    <property type="match status" value="1"/>
</dbReference>
<feature type="domain" description="Pyruvate carboxyltransferase" evidence="9">
    <location>
        <begin position="52"/>
        <end position="327"/>
    </location>
</feature>
<dbReference type="GO" id="GO:0004419">
    <property type="term" value="F:hydroxymethylglutaryl-CoA lyase activity"/>
    <property type="evidence" value="ECO:0007669"/>
    <property type="project" value="UniProtKB-EC"/>
</dbReference>
<keyword evidence="5" id="KW-0560">Oxidoreductase</keyword>
<dbReference type="SUPFAM" id="SSF51197">
    <property type="entry name" value="Clavaminate synthase-like"/>
    <property type="match status" value="1"/>
</dbReference>
<dbReference type="Gene3D" id="3.60.130.10">
    <property type="entry name" value="Clavaminate synthase-like"/>
    <property type="match status" value="1"/>
</dbReference>
<evidence type="ECO:0000256" key="8">
    <source>
        <dbReference type="SAM" id="MobiDB-lite"/>
    </source>
</evidence>
<dbReference type="FunFam" id="3.20.20.70:FF:000201">
    <property type="entry name" value="Hydroxymethylglutaryl-CoA lyase"/>
    <property type="match status" value="1"/>
</dbReference>
<dbReference type="GO" id="GO:0046951">
    <property type="term" value="P:ketone body biosynthetic process"/>
    <property type="evidence" value="ECO:0007669"/>
    <property type="project" value="TreeGrafter"/>
</dbReference>
<dbReference type="InterPro" id="IPR043594">
    <property type="entry name" value="HMGL"/>
</dbReference>
<comment type="pathway">
    <text evidence="1">Metabolic intermediate metabolism; (S)-3-hydroxy-3-methylglutaryl-CoA degradation; acetoacetate from (S)-3-hydroxy-3-methylglutaryl-CoA: step 1/1.</text>
</comment>
<gene>
    <name evidence="10" type="ORF">BDZ90DRAFT_244213</name>
</gene>
<evidence type="ECO:0000256" key="4">
    <source>
        <dbReference type="ARBA" id="ARBA00022723"/>
    </source>
</evidence>
<dbReference type="GeneID" id="37029280"/>
<evidence type="ECO:0000256" key="6">
    <source>
        <dbReference type="ARBA" id="ARBA00023239"/>
    </source>
</evidence>
<feature type="region of interest" description="Disordered" evidence="8">
    <location>
        <begin position="353"/>
        <end position="419"/>
    </location>
</feature>
<evidence type="ECO:0000256" key="2">
    <source>
        <dbReference type="ARBA" id="ARBA00009405"/>
    </source>
</evidence>
<dbReference type="CDD" id="cd00250">
    <property type="entry name" value="CAS_like"/>
    <property type="match status" value="1"/>
</dbReference>
<dbReference type="InterPro" id="IPR000891">
    <property type="entry name" value="PYR_CT"/>
</dbReference>
<organism evidence="10 11">
    <name type="scientific">Jaminaea rosea</name>
    <dbReference type="NCBI Taxonomy" id="1569628"/>
    <lineage>
        <taxon>Eukaryota</taxon>
        <taxon>Fungi</taxon>
        <taxon>Dikarya</taxon>
        <taxon>Basidiomycota</taxon>
        <taxon>Ustilaginomycotina</taxon>
        <taxon>Exobasidiomycetes</taxon>
        <taxon>Microstromatales</taxon>
        <taxon>Microstromatales incertae sedis</taxon>
        <taxon>Jaminaea</taxon>
    </lineage>
</organism>
<keyword evidence="4" id="KW-0479">Metal-binding</keyword>
<dbReference type="GO" id="GO:0016491">
    <property type="term" value="F:oxidoreductase activity"/>
    <property type="evidence" value="ECO:0007669"/>
    <property type="project" value="UniProtKB-KW"/>
</dbReference>
<accession>A0A316UIQ4</accession>
<proteinExistence type="inferred from homology"/>
<evidence type="ECO:0000313" key="11">
    <source>
        <dbReference type="Proteomes" id="UP000245884"/>
    </source>
</evidence>
<dbReference type="EMBL" id="KZ819679">
    <property type="protein sequence ID" value="PWN24748.1"/>
    <property type="molecule type" value="Genomic_DNA"/>
</dbReference>
<dbReference type="Pfam" id="PF00682">
    <property type="entry name" value="HMGL-like"/>
    <property type="match status" value="1"/>
</dbReference>
<dbReference type="Gene3D" id="3.20.20.70">
    <property type="entry name" value="Aldolase class I"/>
    <property type="match status" value="1"/>
</dbReference>
<evidence type="ECO:0000256" key="5">
    <source>
        <dbReference type="ARBA" id="ARBA00023002"/>
    </source>
</evidence>
<protein>
    <recommendedName>
        <fullName evidence="3">hydroxymethylglutaryl-CoA lyase</fullName>
        <ecNumber evidence="3">4.1.3.4</ecNumber>
    </recommendedName>
</protein>
<dbReference type="InterPro" id="IPR003819">
    <property type="entry name" value="TauD/TfdA-like"/>
</dbReference>
<dbReference type="OrthoDB" id="406634at2759"/>
<keyword evidence="11" id="KW-1185">Reference proteome</keyword>
<name>A0A316UIQ4_9BASI</name>
<dbReference type="Pfam" id="PF02668">
    <property type="entry name" value="TauD"/>
    <property type="match status" value="1"/>
</dbReference>
<dbReference type="PANTHER" id="PTHR42738">
    <property type="entry name" value="HYDROXYMETHYLGLUTARYL-COA LYASE"/>
    <property type="match status" value="1"/>
</dbReference>
<feature type="compositionally biased region" description="Low complexity" evidence="8">
    <location>
        <begin position="373"/>
        <end position="385"/>
    </location>
</feature>
<comment type="similarity">
    <text evidence="2">Belongs to the HMG-CoA lyase family.</text>
</comment>
<evidence type="ECO:0000256" key="1">
    <source>
        <dbReference type="ARBA" id="ARBA00005143"/>
    </source>
</evidence>
<evidence type="ECO:0000256" key="3">
    <source>
        <dbReference type="ARBA" id="ARBA00012910"/>
    </source>
</evidence>
<dbReference type="SUPFAM" id="SSF51569">
    <property type="entry name" value="Aldolase"/>
    <property type="match status" value="1"/>
</dbReference>
<dbReference type="NCBIfam" id="NF004283">
    <property type="entry name" value="PRK05692.1"/>
    <property type="match status" value="1"/>
</dbReference>
<dbReference type="PANTHER" id="PTHR42738:SF7">
    <property type="entry name" value="HYDROXYMETHYLGLUTARYL-COA LYASE"/>
    <property type="match status" value="1"/>
</dbReference>
<comment type="catalytic activity">
    <reaction evidence="7">
        <text>(3S)-3-hydroxy-3-methylglutaryl-CoA = acetoacetate + acetyl-CoA</text>
        <dbReference type="Rhea" id="RHEA:24404"/>
        <dbReference type="ChEBI" id="CHEBI:13705"/>
        <dbReference type="ChEBI" id="CHEBI:43074"/>
        <dbReference type="ChEBI" id="CHEBI:57288"/>
        <dbReference type="EC" id="4.1.3.4"/>
    </reaction>
</comment>
<dbReference type="GO" id="GO:0046872">
    <property type="term" value="F:metal ion binding"/>
    <property type="evidence" value="ECO:0007669"/>
    <property type="project" value="UniProtKB-KW"/>
</dbReference>
<evidence type="ECO:0000256" key="7">
    <source>
        <dbReference type="ARBA" id="ARBA00049877"/>
    </source>
</evidence>
<dbReference type="InterPro" id="IPR042098">
    <property type="entry name" value="TauD-like_sf"/>
</dbReference>
<dbReference type="InterPro" id="IPR013785">
    <property type="entry name" value="Aldolase_TIM"/>
</dbReference>
<evidence type="ECO:0000313" key="10">
    <source>
        <dbReference type="EMBL" id="PWN24748.1"/>
    </source>
</evidence>